<comment type="function">
    <text evidence="3">Probably deamidates glutamine residues to glutamate on methyl-accepting chemotaxis receptors (MCPs), playing an important role in chemotaxis.</text>
</comment>
<dbReference type="Proteomes" id="UP001053296">
    <property type="component" value="Chromosome"/>
</dbReference>
<dbReference type="InterPro" id="IPR038592">
    <property type="entry name" value="CheD-like_sf"/>
</dbReference>
<organism evidence="4 5">
    <name type="scientific">Pseudodesulfovibrio sediminis</name>
    <dbReference type="NCBI Taxonomy" id="2810563"/>
    <lineage>
        <taxon>Bacteria</taxon>
        <taxon>Pseudomonadati</taxon>
        <taxon>Thermodesulfobacteriota</taxon>
        <taxon>Desulfovibrionia</taxon>
        <taxon>Desulfovibrionales</taxon>
        <taxon>Desulfovibrionaceae</taxon>
    </lineage>
</organism>
<dbReference type="InterPro" id="IPR011324">
    <property type="entry name" value="Cytotoxic_necrot_fac-like_cat"/>
</dbReference>
<dbReference type="EC" id="3.5.1.44" evidence="3"/>
<keyword evidence="2 3" id="KW-0378">Hydrolase</keyword>
<protein>
    <recommendedName>
        <fullName evidence="3">Probable chemoreceptor glutamine deamidase CheD</fullName>
        <ecNumber evidence="3">3.5.1.44</ecNumber>
    </recommendedName>
</protein>
<accession>A0ABN6ETW1</accession>
<sequence length="161" mass="17255">MNMDNLIVVGISDMKISTDPDKILVTYSLGSCVGVTAYDPQAQVGGLIHCLLSRPGSVVLHEGESPYKFVSAGVPRMVKELLRAGADRDRLIFKAAGGADMRGDGAFDIGQKNIDELLELMDRSQVKLAASELGGVIPRTMFLHLDTGRVVIKTCGVSHDL</sequence>
<dbReference type="PANTHER" id="PTHR35147:SF1">
    <property type="entry name" value="CHEMORECEPTOR GLUTAMINE DEAMIDASE CHED-RELATED"/>
    <property type="match status" value="1"/>
</dbReference>
<evidence type="ECO:0000313" key="5">
    <source>
        <dbReference type="Proteomes" id="UP001053296"/>
    </source>
</evidence>
<keyword evidence="1 3" id="KW-0145">Chemotaxis</keyword>
<dbReference type="Gene3D" id="3.30.1330.200">
    <property type="match status" value="1"/>
</dbReference>
<evidence type="ECO:0000256" key="2">
    <source>
        <dbReference type="ARBA" id="ARBA00022801"/>
    </source>
</evidence>
<keyword evidence="5" id="KW-1185">Reference proteome</keyword>
<dbReference type="EMBL" id="AP024485">
    <property type="protein sequence ID" value="BCS88684.1"/>
    <property type="molecule type" value="Genomic_DNA"/>
</dbReference>
<dbReference type="HAMAP" id="MF_01440">
    <property type="entry name" value="CheD"/>
    <property type="match status" value="1"/>
</dbReference>
<evidence type="ECO:0000313" key="4">
    <source>
        <dbReference type="EMBL" id="BCS88684.1"/>
    </source>
</evidence>
<dbReference type="SUPFAM" id="SSF64438">
    <property type="entry name" value="CNF1/YfiH-like putative cysteine hydrolases"/>
    <property type="match status" value="1"/>
</dbReference>
<reference evidence="4" key="1">
    <citation type="journal article" date="2022" name="Arch. Microbiol.">
        <title>Pseudodesulfovibrio sediminis sp. nov., a mesophilic and neutrophilic sulfate-reducing bacterium isolated from sediment of a brackish lake.</title>
        <authorList>
            <person name="Takahashi A."/>
            <person name="Kojima H."/>
            <person name="Watanabe M."/>
            <person name="Fukui M."/>
        </authorList>
    </citation>
    <scope>NUCLEOTIDE SEQUENCE</scope>
    <source>
        <strain evidence="4">SF6</strain>
    </source>
</reference>
<dbReference type="PANTHER" id="PTHR35147">
    <property type="entry name" value="CHEMORECEPTOR GLUTAMINE DEAMIDASE CHED-RELATED"/>
    <property type="match status" value="1"/>
</dbReference>
<dbReference type="InterPro" id="IPR005659">
    <property type="entry name" value="Chemorcpt_Glu_NH3ase_CheD"/>
</dbReference>
<gene>
    <name evidence="3" type="primary">cheD</name>
    <name evidence="4" type="ORF">PSDVSF_19260</name>
</gene>
<comment type="catalytic activity">
    <reaction evidence="3">
        <text>L-glutaminyl-[protein] + H2O = L-glutamyl-[protein] + NH4(+)</text>
        <dbReference type="Rhea" id="RHEA:16441"/>
        <dbReference type="Rhea" id="RHEA-COMP:10207"/>
        <dbReference type="Rhea" id="RHEA-COMP:10208"/>
        <dbReference type="ChEBI" id="CHEBI:15377"/>
        <dbReference type="ChEBI" id="CHEBI:28938"/>
        <dbReference type="ChEBI" id="CHEBI:29973"/>
        <dbReference type="ChEBI" id="CHEBI:30011"/>
        <dbReference type="EC" id="3.5.1.44"/>
    </reaction>
</comment>
<comment type="similarity">
    <text evidence="3">Belongs to the CheD family.</text>
</comment>
<dbReference type="Pfam" id="PF03975">
    <property type="entry name" value="CheD"/>
    <property type="match status" value="1"/>
</dbReference>
<evidence type="ECO:0000256" key="1">
    <source>
        <dbReference type="ARBA" id="ARBA00022500"/>
    </source>
</evidence>
<dbReference type="CDD" id="cd16352">
    <property type="entry name" value="CheD"/>
    <property type="match status" value="1"/>
</dbReference>
<name>A0ABN6ETW1_9BACT</name>
<evidence type="ECO:0000256" key="3">
    <source>
        <dbReference type="HAMAP-Rule" id="MF_01440"/>
    </source>
</evidence>
<proteinExistence type="inferred from homology"/>